<gene>
    <name evidence="2" type="ORF">VL20_102</name>
</gene>
<name>A0A0K1RUA0_9CHRO</name>
<sequence length="135" mass="15348">MPDKVFIDTNVLICGYSEDEPDKRQRAIDCVRSGEAWISTQVLNETINVLKRKFSLSYSQIRDAVQELSEGFPIVLVSVNTIEMALNLAERYQYSYFDSLILASALEAGCQILYSEDLQDGQRIENQLMIVNPFS</sequence>
<evidence type="ECO:0000313" key="3">
    <source>
        <dbReference type="Proteomes" id="UP000068167"/>
    </source>
</evidence>
<feature type="domain" description="PIN" evidence="1">
    <location>
        <begin position="3"/>
        <end position="122"/>
    </location>
</feature>
<dbReference type="Proteomes" id="UP000068167">
    <property type="component" value="Chromosome"/>
</dbReference>
<protein>
    <submittedName>
        <fullName evidence="2">Programmed cell death toxin MazF</fullName>
    </submittedName>
</protein>
<evidence type="ECO:0000259" key="1">
    <source>
        <dbReference type="SMART" id="SM00670"/>
    </source>
</evidence>
<dbReference type="RefSeq" id="WP_052275262.1">
    <property type="nucleotide sequence ID" value="NZ_CP011339.1"/>
</dbReference>
<dbReference type="SUPFAM" id="SSF88723">
    <property type="entry name" value="PIN domain-like"/>
    <property type="match status" value="1"/>
</dbReference>
<dbReference type="EMBL" id="CP011339">
    <property type="protein sequence ID" value="AKV65343.1"/>
    <property type="molecule type" value="Genomic_DNA"/>
</dbReference>
<dbReference type="Pfam" id="PF01850">
    <property type="entry name" value="PIN"/>
    <property type="match status" value="1"/>
</dbReference>
<reference evidence="2 3" key="1">
    <citation type="journal article" date="2016" name="Stand. Genomic Sci.">
        <title>Complete genome sequence and genomic characterization of Microcystis panniformis FACHB 1757 by third-generation sequencing.</title>
        <authorList>
            <person name="Zhang J.Y."/>
            <person name="Guan R."/>
            <person name="Zhang H.J."/>
            <person name="Li H."/>
            <person name="Xiao P."/>
            <person name="Yu G.L."/>
            <person name="Du L."/>
            <person name="Cao D.M."/>
            <person name="Zhu B.C."/>
            <person name="Li R.H."/>
            <person name="Lu Z.H."/>
        </authorList>
    </citation>
    <scope>NUCLEOTIDE SEQUENCE [LARGE SCALE GENOMIC DNA]</scope>
    <source>
        <strain evidence="2 3">FACHB-1757</strain>
    </source>
</reference>
<dbReference type="KEGG" id="mpk:VL20_102"/>
<dbReference type="PANTHER" id="PTHR39664">
    <property type="match status" value="1"/>
</dbReference>
<accession>A0A0K1RUA0</accession>
<proteinExistence type="predicted"/>
<keyword evidence="3" id="KW-1185">Reference proteome</keyword>
<dbReference type="CDD" id="cd18692">
    <property type="entry name" value="PIN_VapC-like"/>
    <property type="match status" value="1"/>
</dbReference>
<dbReference type="Gene3D" id="3.40.50.1010">
    <property type="entry name" value="5'-nuclease"/>
    <property type="match status" value="1"/>
</dbReference>
<organism evidence="2 3">
    <name type="scientific">Microcystis panniformis FACHB-1757</name>
    <dbReference type="NCBI Taxonomy" id="1638788"/>
    <lineage>
        <taxon>Bacteria</taxon>
        <taxon>Bacillati</taxon>
        <taxon>Cyanobacteriota</taxon>
        <taxon>Cyanophyceae</taxon>
        <taxon>Oscillatoriophycideae</taxon>
        <taxon>Chroococcales</taxon>
        <taxon>Microcystaceae</taxon>
        <taxon>Microcystis</taxon>
    </lineage>
</organism>
<dbReference type="InterPro" id="IPR029060">
    <property type="entry name" value="PIN-like_dom_sf"/>
</dbReference>
<dbReference type="PANTHER" id="PTHR39664:SF2">
    <property type="entry name" value="NUCLEIC ACID-BINDING PROTEIN, CONTAINING PIN DOMAIN-RELATED"/>
    <property type="match status" value="1"/>
</dbReference>
<dbReference type="InterPro" id="IPR002716">
    <property type="entry name" value="PIN_dom"/>
</dbReference>
<dbReference type="PATRIC" id="fig|1638788.3.peg.109"/>
<dbReference type="AlphaFoldDB" id="A0A0K1RUA0"/>
<evidence type="ECO:0000313" key="2">
    <source>
        <dbReference type="EMBL" id="AKV65343.1"/>
    </source>
</evidence>
<dbReference type="SMART" id="SM00670">
    <property type="entry name" value="PINc"/>
    <property type="match status" value="1"/>
</dbReference>